<reference evidence="2" key="1">
    <citation type="submission" date="2020-01" db="EMBL/GenBank/DDBJ databases">
        <title>Development of genomics and gene disruption for Polysphondylium violaceum indicates a role for the polyketide synthase stlB in stalk morphogenesis.</title>
        <authorList>
            <person name="Narita B."/>
            <person name="Kawabe Y."/>
            <person name="Kin K."/>
            <person name="Saito T."/>
            <person name="Gibbs R."/>
            <person name="Kuspa A."/>
            <person name="Muzny D."/>
            <person name="Queller D."/>
            <person name="Richards S."/>
            <person name="Strassman J."/>
            <person name="Sucgang R."/>
            <person name="Worley K."/>
            <person name="Schaap P."/>
        </authorList>
    </citation>
    <scope>NUCLEOTIDE SEQUENCE</scope>
    <source>
        <strain evidence="2">QSvi11</strain>
    </source>
</reference>
<dbReference type="PANTHER" id="PTHR35035">
    <property type="entry name" value="DISCOIDIN-INDUCING COMPLEX SUBUNIT B"/>
    <property type="match status" value="1"/>
</dbReference>
<name>A0A8J4PKG7_9MYCE</name>
<feature type="signal peptide" evidence="1">
    <location>
        <begin position="1"/>
        <end position="21"/>
    </location>
</feature>
<evidence type="ECO:0000313" key="2">
    <source>
        <dbReference type="EMBL" id="KAF2068663.1"/>
    </source>
</evidence>
<keyword evidence="3" id="KW-1185">Reference proteome</keyword>
<dbReference type="AlphaFoldDB" id="A0A8J4PKG7"/>
<protein>
    <submittedName>
        <fullName evidence="2">Uncharacterized protein</fullName>
    </submittedName>
</protein>
<gene>
    <name evidence="2" type="ORF">CYY_010014</name>
</gene>
<sequence>MNKQVLIVFLFLCIFNYYSLAENKQWITPSIGYYHDGSNWNTPGVPLETDRAFIQIDAMVLTDAEIKVGTIGITHPDAILWADYNVNVTEVIILSEGSLIFASNATYAAGLGNRGGLVSFADAHYIGVTVNENFVSIKDVGPTFYSQFQNHYYTSIESTIDKITSFGGFFYSNDTFVVNNTNTAFYSYSAFENGYSEFKNSAMFFLDKVICNNAIFEIENSESHYFYQLTLSSSSLLNSLNSSYSFELGQLLVNDSTVRFTNDIVNVKDSLFGILGTGEVIAKNSNLNLLNSSVVIGGAGSLECSENSNLDIKNGTAYTIDQAEIEINHSNFKVDVFENEGFVLLGNSSFLIKNESTFLIDGVLSALNYSRIDIVNSQFTTIGHVLVYQNAKFLVFDCFKLNFIKYILGLADNAVFQVEKSKLQVDGLITLNDNSRLALYESELIIPGDITIQNESTLYSENSNVLVQGSILSESMILSNNSIFNIQGSLGTRSGITSFHNSTVNVNGNLLVLGGVLLSTTSNVTVQNNVTVVLGLVLAQDGSFIIENGSLNMVQGILHLNNTQFKNSHGVVYAADIEIYAGTTFVNDGKIVLSSNIMPSNESDPSSTDFKLENIGEFIIEAPSSNISVPMVNSGGSVDLKNNTVYIKQYSQNQGKLLLKGGFINSDTDIVVSGG</sequence>
<organism evidence="2 3">
    <name type="scientific">Polysphondylium violaceum</name>
    <dbReference type="NCBI Taxonomy" id="133409"/>
    <lineage>
        <taxon>Eukaryota</taxon>
        <taxon>Amoebozoa</taxon>
        <taxon>Evosea</taxon>
        <taxon>Eumycetozoa</taxon>
        <taxon>Dictyostelia</taxon>
        <taxon>Dictyosteliales</taxon>
        <taxon>Dictyosteliaceae</taxon>
        <taxon>Polysphondylium</taxon>
    </lineage>
</organism>
<accession>A0A8J4PKG7</accession>
<evidence type="ECO:0000313" key="3">
    <source>
        <dbReference type="Proteomes" id="UP000695562"/>
    </source>
</evidence>
<proteinExistence type="predicted"/>
<dbReference type="InterPro" id="IPR053370">
    <property type="entry name" value="QS_Complex_Regulator"/>
</dbReference>
<dbReference type="Proteomes" id="UP000695562">
    <property type="component" value="Unassembled WGS sequence"/>
</dbReference>
<feature type="non-terminal residue" evidence="2">
    <location>
        <position position="675"/>
    </location>
</feature>
<comment type="caution">
    <text evidence="2">The sequence shown here is derived from an EMBL/GenBank/DDBJ whole genome shotgun (WGS) entry which is preliminary data.</text>
</comment>
<feature type="chain" id="PRO_5035303227" evidence="1">
    <location>
        <begin position="22"/>
        <end position="675"/>
    </location>
</feature>
<dbReference type="PANTHER" id="PTHR35035:SF4">
    <property type="entry name" value="TRANSMEMBRANE PROTEIN"/>
    <property type="match status" value="1"/>
</dbReference>
<keyword evidence="1" id="KW-0732">Signal</keyword>
<dbReference type="EMBL" id="AJWJ01000885">
    <property type="protein sequence ID" value="KAF2068663.1"/>
    <property type="molecule type" value="Genomic_DNA"/>
</dbReference>
<evidence type="ECO:0000256" key="1">
    <source>
        <dbReference type="SAM" id="SignalP"/>
    </source>
</evidence>